<evidence type="ECO:0000313" key="1">
    <source>
        <dbReference type="EMBL" id="MDJ1185239.1"/>
    </source>
</evidence>
<keyword evidence="2" id="KW-1185">Reference proteome</keyword>
<accession>A0ABT7C3B7</accession>
<gene>
    <name evidence="1" type="ORF">PMH09_18790</name>
</gene>
<reference evidence="1 2" key="1">
    <citation type="submission" date="2023-01" db="EMBL/GenBank/DDBJ databases">
        <title>Novel diversity within Roseofilum (Cyanobacteria; Desertifilaceae) from marine benthic mats with descriptions of four novel species.</title>
        <authorList>
            <person name="Wang Y."/>
            <person name="Berthold D.E."/>
            <person name="Hu J."/>
            <person name="Lefler F.W."/>
            <person name="Laughinghouse H.D. IV."/>
        </authorList>
    </citation>
    <scope>NUCLEOTIDE SEQUENCE [LARGE SCALE GENOMIC DNA]</scope>
    <source>
        <strain evidence="1 2">BLCC-M143</strain>
    </source>
</reference>
<sequence length="144" mass="16567">MNLSVTVKLMNNIGKWMGKLIAIALVMLLVACSLSNSNPDRALVKKAIALQLHLAREQLNSSQPMEETFKGEIKKLEIDRSDRLLDRRLPTFHVQGTYQLSAQLSVGTRKQKNSPFEIYLQQQIERKTWRLLRSEAGEWLSYQL</sequence>
<protein>
    <recommendedName>
        <fullName evidence="3">Lipoprotein</fullName>
    </recommendedName>
</protein>
<evidence type="ECO:0000313" key="2">
    <source>
        <dbReference type="Proteomes" id="UP001232992"/>
    </source>
</evidence>
<name>A0ABT7C3B7_9CYAN</name>
<organism evidence="1 2">
    <name type="scientific">Roseofilum casamattae BLCC-M143</name>
    <dbReference type="NCBI Taxonomy" id="3022442"/>
    <lineage>
        <taxon>Bacteria</taxon>
        <taxon>Bacillati</taxon>
        <taxon>Cyanobacteriota</taxon>
        <taxon>Cyanophyceae</taxon>
        <taxon>Desertifilales</taxon>
        <taxon>Desertifilaceae</taxon>
        <taxon>Roseofilum</taxon>
        <taxon>Roseofilum casamattae</taxon>
    </lineage>
</organism>
<evidence type="ECO:0008006" key="3">
    <source>
        <dbReference type="Google" id="ProtNLM"/>
    </source>
</evidence>
<dbReference type="Proteomes" id="UP001232992">
    <property type="component" value="Unassembled WGS sequence"/>
</dbReference>
<comment type="caution">
    <text evidence="1">The sequence shown here is derived from an EMBL/GenBank/DDBJ whole genome shotgun (WGS) entry which is preliminary data.</text>
</comment>
<proteinExistence type="predicted"/>
<dbReference type="RefSeq" id="WP_283759884.1">
    <property type="nucleotide sequence ID" value="NZ_JAQOSQ010000029.1"/>
</dbReference>
<dbReference type="EMBL" id="JAQOSQ010000029">
    <property type="protein sequence ID" value="MDJ1185239.1"/>
    <property type="molecule type" value="Genomic_DNA"/>
</dbReference>